<proteinExistence type="predicted"/>
<dbReference type="InterPro" id="IPR024207">
    <property type="entry name" value="CotJB_dom"/>
</dbReference>
<dbReference type="Pfam" id="PF12652">
    <property type="entry name" value="CotJB"/>
    <property type="match status" value="1"/>
</dbReference>
<accession>A0A498R1G4</accession>
<gene>
    <name evidence="2" type="ORF">LUCI_0481</name>
</gene>
<reference evidence="2 3" key="1">
    <citation type="submission" date="2018-06" db="EMBL/GenBank/DDBJ databases">
        <authorList>
            <person name="Strepis N."/>
        </authorList>
    </citation>
    <scope>NUCLEOTIDE SEQUENCE [LARGE SCALE GENOMIC DNA]</scope>
    <source>
        <strain evidence="2">LUCI</strain>
    </source>
</reference>
<evidence type="ECO:0000313" key="3">
    <source>
        <dbReference type="Proteomes" id="UP000277811"/>
    </source>
</evidence>
<sequence>MYCEKQMMLLRKIQEMSFVATELHLYLDTRPCDQDALNDYNCAVDVVKKYRNEYEAEFGSIMALGFHGDKEWTWICDPWPWEM</sequence>
<dbReference type="OrthoDB" id="9804099at2"/>
<dbReference type="InterPro" id="IPR016571">
    <property type="entry name" value="Spore_coat_assembly_CotJB"/>
</dbReference>
<protein>
    <submittedName>
        <fullName evidence="2">Cotjb protein</fullName>
    </submittedName>
</protein>
<dbReference type="PIRSF" id="PIRSF010606">
    <property type="entry name" value="Spore_coat_CotJB"/>
    <property type="match status" value="1"/>
</dbReference>
<evidence type="ECO:0000259" key="1">
    <source>
        <dbReference type="Pfam" id="PF12652"/>
    </source>
</evidence>
<organism evidence="2 3">
    <name type="scientific">Lucifera butyrica</name>
    <dbReference type="NCBI Taxonomy" id="1351585"/>
    <lineage>
        <taxon>Bacteria</taxon>
        <taxon>Bacillati</taxon>
        <taxon>Bacillota</taxon>
        <taxon>Negativicutes</taxon>
        <taxon>Veillonellales</taxon>
        <taxon>Veillonellaceae</taxon>
        <taxon>Lucifera</taxon>
    </lineage>
</organism>
<feature type="domain" description="Protein CotJB" evidence="1">
    <location>
        <begin position="9"/>
        <end position="82"/>
    </location>
</feature>
<evidence type="ECO:0000313" key="2">
    <source>
        <dbReference type="EMBL" id="VBB05274.1"/>
    </source>
</evidence>
<name>A0A498R1G4_9FIRM</name>
<dbReference type="RefSeq" id="WP_122626269.1">
    <property type="nucleotide sequence ID" value="NZ_UPPP01000054.1"/>
</dbReference>
<dbReference type="EMBL" id="UPPP01000054">
    <property type="protein sequence ID" value="VBB05274.1"/>
    <property type="molecule type" value="Genomic_DNA"/>
</dbReference>
<dbReference type="Proteomes" id="UP000277811">
    <property type="component" value="Unassembled WGS sequence"/>
</dbReference>
<keyword evidence="3" id="KW-1185">Reference proteome</keyword>
<dbReference type="AlphaFoldDB" id="A0A498R1G4"/>